<dbReference type="AlphaFoldDB" id="A0A1U7IF65"/>
<dbReference type="SUPFAM" id="SSF53187">
    <property type="entry name" value="Zn-dependent exopeptidases"/>
    <property type="match status" value="1"/>
</dbReference>
<dbReference type="GO" id="GO:0009253">
    <property type="term" value="P:peptidoglycan catabolic process"/>
    <property type="evidence" value="ECO:0007669"/>
    <property type="project" value="InterPro"/>
</dbReference>
<dbReference type="GO" id="GO:0004040">
    <property type="term" value="F:amidase activity"/>
    <property type="evidence" value="ECO:0007669"/>
    <property type="project" value="InterPro"/>
</dbReference>
<dbReference type="Proteomes" id="UP000185860">
    <property type="component" value="Unassembled WGS sequence"/>
</dbReference>
<dbReference type="EMBL" id="MRCE01000021">
    <property type="protein sequence ID" value="OKH35562.1"/>
    <property type="molecule type" value="Genomic_DNA"/>
</dbReference>
<comment type="caution">
    <text evidence="3">The sequence shown here is derived from an EMBL/GenBank/DDBJ whole genome shotgun (WGS) entry which is preliminary data.</text>
</comment>
<dbReference type="GO" id="GO:0008745">
    <property type="term" value="F:N-acetylmuramoyl-L-alanine amidase activity"/>
    <property type="evidence" value="ECO:0007669"/>
    <property type="project" value="InterPro"/>
</dbReference>
<dbReference type="InterPro" id="IPR002901">
    <property type="entry name" value="MGlyc_endo_b_GlcNAc-like_dom"/>
</dbReference>
<dbReference type="STRING" id="454136.NIES2119_20135"/>
<feature type="domain" description="MurNAc-LAA" evidence="2">
    <location>
        <begin position="64"/>
        <end position="181"/>
    </location>
</feature>
<evidence type="ECO:0000313" key="3">
    <source>
        <dbReference type="EMBL" id="OKH35562.1"/>
    </source>
</evidence>
<dbReference type="Gene3D" id="3.40.630.40">
    <property type="entry name" value="Zn-dependent exopeptidases"/>
    <property type="match status" value="1"/>
</dbReference>
<dbReference type="SMART" id="SM00646">
    <property type="entry name" value="Ami_3"/>
    <property type="match status" value="1"/>
</dbReference>
<evidence type="ECO:0000256" key="1">
    <source>
        <dbReference type="ARBA" id="ARBA00022801"/>
    </source>
</evidence>
<dbReference type="InterPro" id="IPR050695">
    <property type="entry name" value="N-acetylmuramoyl_amidase_3"/>
</dbReference>
<dbReference type="OrthoDB" id="9763643at2"/>
<evidence type="ECO:0000313" key="4">
    <source>
        <dbReference type="Proteomes" id="UP000185860"/>
    </source>
</evidence>
<accession>A0A1U7IF65</accession>
<protein>
    <submittedName>
        <fullName evidence="3">Cell wall hydrolase</fullName>
    </submittedName>
</protein>
<name>A0A1U7IF65_9CYAN</name>
<dbReference type="PANTHER" id="PTHR30404">
    <property type="entry name" value="N-ACETYLMURAMOYL-L-ALANINE AMIDASE"/>
    <property type="match status" value="1"/>
</dbReference>
<dbReference type="RefSeq" id="WP_073595293.1">
    <property type="nucleotide sequence ID" value="NZ_MRCE01000021.1"/>
</dbReference>
<gene>
    <name evidence="3" type="ORF">NIES2119_20135</name>
</gene>
<dbReference type="Pfam" id="PF01832">
    <property type="entry name" value="Glucosaminidase"/>
    <property type="match status" value="1"/>
</dbReference>
<reference evidence="3 4" key="1">
    <citation type="submission" date="2016-11" db="EMBL/GenBank/DDBJ databases">
        <title>Draft Genome Sequences of Nine Cyanobacterial Strains from Diverse Habitats.</title>
        <authorList>
            <person name="Zhu T."/>
            <person name="Hou S."/>
            <person name="Lu X."/>
            <person name="Hess W.R."/>
        </authorList>
    </citation>
    <scope>NUCLEOTIDE SEQUENCE [LARGE SCALE GENOMIC DNA]</scope>
    <source>
        <strain evidence="3 4">IAM M-71</strain>
    </source>
</reference>
<dbReference type="Pfam" id="PF01520">
    <property type="entry name" value="Amidase_3"/>
    <property type="match status" value="1"/>
</dbReference>
<proteinExistence type="predicted"/>
<sequence>MGRIFLSAGHDLSDPGAVAFGTTESKEMMLTRNLVIKELQAQGATFLSVPDNLTLKQTIQWINSQTRSGDVALELHGNAANGAARGTEAYVVPGNTQRKKEAELLLKALVEEVPELPLRGNSLSNAAKLDTVTRFGRLAFCRQIAIPSILIELCFVDNREDLNLLQNYRDRFAKGIAKGLMQWSNQTPDTPEATDFPQINIRIKEQDSGHKGILVNGNSFIPIDLVEQLGIEITNNPEVRHINHGGIVYIKAVDLQAFNIAIAWDGETKTVILNTRTLITIKTSEEIMGFGIASEERMRSFLEDNNEEMLVRFLSLPKLYIEEAEIEGVNHDIAFCQMCLETAFLRFGGQVKPEQNNFCGLGALDGGADGASFPDIKTGVKAHIQHLKAYASTNSIKQLPIVDPRFNLVSRGVAPLVKDLAGRWASDTQYGIKIMALMRRLHGII</sequence>
<dbReference type="CDD" id="cd02696">
    <property type="entry name" value="MurNAc-LAA"/>
    <property type="match status" value="1"/>
</dbReference>
<dbReference type="PANTHER" id="PTHR30404:SF0">
    <property type="entry name" value="N-ACETYLMURAMOYL-L-ALANINE AMIDASE AMIC"/>
    <property type="match status" value="1"/>
</dbReference>
<organism evidence="3 4">
    <name type="scientific">[Phormidium ambiguum] IAM M-71</name>
    <dbReference type="NCBI Taxonomy" id="454136"/>
    <lineage>
        <taxon>Bacteria</taxon>
        <taxon>Bacillati</taxon>
        <taxon>Cyanobacteriota</taxon>
        <taxon>Cyanophyceae</taxon>
        <taxon>Oscillatoriophycideae</taxon>
        <taxon>Aerosakkonematales</taxon>
        <taxon>Aerosakkonemataceae</taxon>
        <taxon>Floridanema</taxon>
    </lineage>
</organism>
<dbReference type="InterPro" id="IPR002508">
    <property type="entry name" value="MurNAc-LAA_cat"/>
</dbReference>
<evidence type="ECO:0000259" key="2">
    <source>
        <dbReference type="SMART" id="SM00646"/>
    </source>
</evidence>
<dbReference type="GO" id="GO:0030288">
    <property type="term" value="C:outer membrane-bounded periplasmic space"/>
    <property type="evidence" value="ECO:0007669"/>
    <property type="project" value="TreeGrafter"/>
</dbReference>
<keyword evidence="1 3" id="KW-0378">Hydrolase</keyword>